<gene>
    <name evidence="9" type="ORF">HNR44_000698</name>
</gene>
<dbReference type="GO" id="GO:0005283">
    <property type="term" value="F:amino acid:sodium symporter activity"/>
    <property type="evidence" value="ECO:0007669"/>
    <property type="project" value="InterPro"/>
</dbReference>
<dbReference type="PRINTS" id="PR00175">
    <property type="entry name" value="NAALASMPORT"/>
</dbReference>
<evidence type="ECO:0000256" key="2">
    <source>
        <dbReference type="ARBA" id="ARBA00009261"/>
    </source>
</evidence>
<name>A0A841PJ48_9BACL</name>
<dbReference type="AlphaFoldDB" id="A0A841PJ48"/>
<dbReference type="PANTHER" id="PTHR30330">
    <property type="entry name" value="AGSS FAMILY TRANSPORTER, SODIUM-ALANINE"/>
    <property type="match status" value="1"/>
</dbReference>
<reference evidence="9 10" key="1">
    <citation type="submission" date="2020-08" db="EMBL/GenBank/DDBJ databases">
        <title>Genomic Encyclopedia of Type Strains, Phase IV (KMG-IV): sequencing the most valuable type-strain genomes for metagenomic binning, comparative biology and taxonomic classification.</title>
        <authorList>
            <person name="Goeker M."/>
        </authorList>
    </citation>
    <scope>NUCLEOTIDE SEQUENCE [LARGE SCALE GENOMIC DNA]</scope>
    <source>
        <strain evidence="9 10">DSM 21769</strain>
    </source>
</reference>
<organism evidence="9 10">
    <name type="scientific">Geomicrobium halophilum</name>
    <dbReference type="NCBI Taxonomy" id="549000"/>
    <lineage>
        <taxon>Bacteria</taxon>
        <taxon>Bacillati</taxon>
        <taxon>Bacillota</taxon>
        <taxon>Bacilli</taxon>
        <taxon>Bacillales</taxon>
        <taxon>Geomicrobium</taxon>
    </lineage>
</organism>
<evidence type="ECO:0000256" key="3">
    <source>
        <dbReference type="ARBA" id="ARBA00022448"/>
    </source>
</evidence>
<evidence type="ECO:0000256" key="6">
    <source>
        <dbReference type="ARBA" id="ARBA00022989"/>
    </source>
</evidence>
<comment type="caution">
    <text evidence="9">The sequence shown here is derived from an EMBL/GenBank/DDBJ whole genome shotgun (WGS) entry which is preliminary data.</text>
</comment>
<comment type="subcellular location">
    <subcellularLocation>
        <location evidence="1">Cell membrane</location>
        <topology evidence="1">Multi-pass membrane protein</topology>
    </subcellularLocation>
</comment>
<feature type="transmembrane region" description="Helical" evidence="8">
    <location>
        <begin position="12"/>
        <end position="34"/>
    </location>
</feature>
<evidence type="ECO:0000313" key="9">
    <source>
        <dbReference type="EMBL" id="MBB6448749.1"/>
    </source>
</evidence>
<evidence type="ECO:0000313" key="10">
    <source>
        <dbReference type="Proteomes" id="UP000568839"/>
    </source>
</evidence>
<dbReference type="GO" id="GO:0005886">
    <property type="term" value="C:plasma membrane"/>
    <property type="evidence" value="ECO:0007669"/>
    <property type="project" value="UniProtKB-SubCell"/>
</dbReference>
<evidence type="ECO:0000256" key="1">
    <source>
        <dbReference type="ARBA" id="ARBA00004651"/>
    </source>
</evidence>
<evidence type="ECO:0000256" key="5">
    <source>
        <dbReference type="ARBA" id="ARBA00022692"/>
    </source>
</evidence>
<sequence>MFNIDAVPNVFYLIFANAFTPMSAVGGFAGAALAEIIRWGVARGLYSNEAGMGSATIVHSSATNEHPATQGFWGVFEVFVDTILVCSVTAFLILTTDAWMTIGGDEASNMTAAAMADVFGSSLAGMIVTISLFVFGFTTVLMVTYFGEKQAEYLFGHAASIAARYIVIAAIFFGAIGSLLFVWSLLDIMLALVVIPNLITLVLLSGKVKEATTDYFKNQFRQGHEKVTEKQDRYYQ</sequence>
<evidence type="ECO:0000256" key="7">
    <source>
        <dbReference type="ARBA" id="ARBA00023136"/>
    </source>
</evidence>
<accession>A0A841PJ48</accession>
<keyword evidence="7 8" id="KW-0472">Membrane</keyword>
<feature type="transmembrane region" description="Helical" evidence="8">
    <location>
        <begin position="122"/>
        <end position="146"/>
    </location>
</feature>
<keyword evidence="6 8" id="KW-1133">Transmembrane helix</keyword>
<keyword evidence="5 8" id="KW-0812">Transmembrane</keyword>
<keyword evidence="10" id="KW-1185">Reference proteome</keyword>
<protein>
    <submittedName>
        <fullName evidence="9">Na+/alanine symporter</fullName>
    </submittedName>
</protein>
<dbReference type="PANTHER" id="PTHR30330:SF3">
    <property type="entry name" value="TRANSCRIPTIONAL REGULATOR, LRP FAMILY"/>
    <property type="match status" value="1"/>
</dbReference>
<evidence type="ECO:0000256" key="4">
    <source>
        <dbReference type="ARBA" id="ARBA00022475"/>
    </source>
</evidence>
<feature type="transmembrane region" description="Helical" evidence="8">
    <location>
        <begin position="153"/>
        <end position="176"/>
    </location>
</feature>
<evidence type="ECO:0000256" key="8">
    <source>
        <dbReference type="SAM" id="Phobius"/>
    </source>
</evidence>
<dbReference type="EMBL" id="JACHHJ010000001">
    <property type="protein sequence ID" value="MBB6448749.1"/>
    <property type="molecule type" value="Genomic_DNA"/>
</dbReference>
<feature type="transmembrane region" description="Helical" evidence="8">
    <location>
        <begin position="78"/>
        <end position="102"/>
    </location>
</feature>
<keyword evidence="4" id="KW-1003">Cell membrane</keyword>
<dbReference type="Pfam" id="PF01235">
    <property type="entry name" value="Na_Ala_symp"/>
    <property type="match status" value="1"/>
</dbReference>
<dbReference type="InterPro" id="IPR001463">
    <property type="entry name" value="Na/Ala_symport"/>
</dbReference>
<comment type="similarity">
    <text evidence="2">Belongs to the alanine or glycine:cation symporter (AGCS) (TC 2.A.25) family.</text>
</comment>
<keyword evidence="3" id="KW-0813">Transport</keyword>
<feature type="transmembrane region" description="Helical" evidence="8">
    <location>
        <begin position="182"/>
        <end position="204"/>
    </location>
</feature>
<dbReference type="Proteomes" id="UP000568839">
    <property type="component" value="Unassembled WGS sequence"/>
</dbReference>
<proteinExistence type="inferred from homology"/>